<gene>
    <name evidence="5" type="ORF">PVAG01_11073</name>
</gene>
<keyword evidence="3" id="KW-1133">Transmembrane helix</keyword>
<dbReference type="Pfam" id="PF00085">
    <property type="entry name" value="Thioredoxin"/>
    <property type="match status" value="1"/>
</dbReference>
<comment type="caution">
    <text evidence="5">The sequence shown here is derived from an EMBL/GenBank/DDBJ whole genome shotgun (WGS) entry which is preliminary data.</text>
</comment>
<feature type="transmembrane region" description="Helical" evidence="3">
    <location>
        <begin position="151"/>
        <end position="170"/>
    </location>
</feature>
<organism evidence="5 6">
    <name type="scientific">Phlyctema vagabunda</name>
    <dbReference type="NCBI Taxonomy" id="108571"/>
    <lineage>
        <taxon>Eukaryota</taxon>
        <taxon>Fungi</taxon>
        <taxon>Dikarya</taxon>
        <taxon>Ascomycota</taxon>
        <taxon>Pezizomycotina</taxon>
        <taxon>Leotiomycetes</taxon>
        <taxon>Helotiales</taxon>
        <taxon>Dermateaceae</taxon>
        <taxon>Phlyctema</taxon>
    </lineage>
</organism>
<evidence type="ECO:0000259" key="4">
    <source>
        <dbReference type="PROSITE" id="PS51352"/>
    </source>
</evidence>
<feature type="domain" description="Thioredoxin" evidence="4">
    <location>
        <begin position="1"/>
        <end position="117"/>
    </location>
</feature>
<dbReference type="PANTHER" id="PTHR46115">
    <property type="entry name" value="THIOREDOXIN-LIKE PROTEIN 1"/>
    <property type="match status" value="1"/>
</dbReference>
<evidence type="ECO:0000256" key="1">
    <source>
        <dbReference type="ARBA" id="ARBA00008987"/>
    </source>
</evidence>
<dbReference type="InterPro" id="IPR017937">
    <property type="entry name" value="Thioredoxin_CS"/>
</dbReference>
<keyword evidence="6" id="KW-1185">Reference proteome</keyword>
<dbReference type="CDD" id="cd02947">
    <property type="entry name" value="TRX_family"/>
    <property type="match status" value="1"/>
</dbReference>
<keyword evidence="3" id="KW-0812">Transmembrane</keyword>
<dbReference type="SUPFAM" id="SSF52833">
    <property type="entry name" value="Thioredoxin-like"/>
    <property type="match status" value="1"/>
</dbReference>
<dbReference type="PRINTS" id="PR00421">
    <property type="entry name" value="THIOREDOXIN"/>
</dbReference>
<proteinExistence type="inferred from homology"/>
<dbReference type="PROSITE" id="PS00194">
    <property type="entry name" value="THIOREDOXIN_1"/>
    <property type="match status" value="1"/>
</dbReference>
<evidence type="ECO:0000313" key="6">
    <source>
        <dbReference type="Proteomes" id="UP001629113"/>
    </source>
</evidence>
<dbReference type="EMBL" id="JBFCZG010000010">
    <property type="protein sequence ID" value="KAL3418063.1"/>
    <property type="molecule type" value="Genomic_DNA"/>
</dbReference>
<protein>
    <submittedName>
        <fullName evidence="5">Thioredoxin</fullName>
    </submittedName>
</protein>
<dbReference type="PROSITE" id="PS51352">
    <property type="entry name" value="THIOREDOXIN_2"/>
    <property type="match status" value="1"/>
</dbReference>
<reference evidence="5 6" key="1">
    <citation type="submission" date="2024-06" db="EMBL/GenBank/DDBJ databases">
        <title>Complete genome of Phlyctema vagabunda strain 19-DSS-EL-015.</title>
        <authorList>
            <person name="Fiorenzani C."/>
        </authorList>
    </citation>
    <scope>NUCLEOTIDE SEQUENCE [LARGE SCALE GENOMIC DNA]</scope>
    <source>
        <strain evidence="5 6">19-DSS-EL-015</strain>
    </source>
</reference>
<dbReference type="InterPro" id="IPR036249">
    <property type="entry name" value="Thioredoxin-like_sf"/>
</dbReference>
<keyword evidence="2" id="KW-1015">Disulfide bond</keyword>
<evidence type="ECO:0000256" key="2">
    <source>
        <dbReference type="ARBA" id="ARBA00023157"/>
    </source>
</evidence>
<dbReference type="Gene3D" id="3.40.30.10">
    <property type="entry name" value="Glutaredoxin"/>
    <property type="match status" value="1"/>
</dbReference>
<sequence length="219" mass="23013">MSSTAHVGSAAEFKTLLGANTIVVTDFYADWCGPCKAIAPTFESLSMKHSKPKRVAFAKVNVDNQQQISQQYGVTALIAYSHSSMPTFLIFRSGSVIETIRGADVRKLTSAIESAVKLAGAAAPVYSSVGRTLGGAPSTRSSMTRPWNVKGFVDAIIAFFGLYLFSLFSFDAYAGAENSPFNIHRVPATPQAGKPAARTSAAAPVGKKLGTIADLNGGS</sequence>
<dbReference type="InterPro" id="IPR013766">
    <property type="entry name" value="Thioredoxin_domain"/>
</dbReference>
<accession>A0ABR4P423</accession>
<dbReference type="Proteomes" id="UP001629113">
    <property type="component" value="Unassembled WGS sequence"/>
</dbReference>
<keyword evidence="3" id="KW-0472">Membrane</keyword>
<comment type="similarity">
    <text evidence="1">Belongs to the thioredoxin family.</text>
</comment>
<evidence type="ECO:0000256" key="3">
    <source>
        <dbReference type="SAM" id="Phobius"/>
    </source>
</evidence>
<name>A0ABR4P423_9HELO</name>
<evidence type="ECO:0000313" key="5">
    <source>
        <dbReference type="EMBL" id="KAL3418063.1"/>
    </source>
</evidence>